<dbReference type="AlphaFoldDB" id="A0AAE0Q0M1"/>
<evidence type="ECO:0000259" key="14">
    <source>
        <dbReference type="PROSITE" id="PS50157"/>
    </source>
</evidence>
<comment type="function">
    <text evidence="1">May be involved in transcriptional regulation.</text>
</comment>
<dbReference type="SMART" id="SM00355">
    <property type="entry name" value="ZnF_C2H2"/>
    <property type="match status" value="4"/>
</dbReference>
<evidence type="ECO:0000256" key="4">
    <source>
        <dbReference type="ARBA" id="ARBA00022723"/>
    </source>
</evidence>
<dbReference type="GO" id="GO:0003677">
    <property type="term" value="F:DNA binding"/>
    <property type="evidence" value="ECO:0007669"/>
    <property type="project" value="UniProtKB-KW"/>
</dbReference>
<comment type="caution">
    <text evidence="15">The sequence shown here is derived from an EMBL/GenBank/DDBJ whole genome shotgun (WGS) entry which is preliminary data.</text>
</comment>
<evidence type="ECO:0000313" key="15">
    <source>
        <dbReference type="EMBL" id="KAK3511402.1"/>
    </source>
</evidence>
<keyword evidence="16" id="KW-1185">Reference proteome</keyword>
<feature type="region of interest" description="Disordered" evidence="13">
    <location>
        <begin position="86"/>
        <end position="167"/>
    </location>
</feature>
<proteinExistence type="inferred from homology"/>
<keyword evidence="8" id="KW-0805">Transcription regulation</keyword>
<dbReference type="EMBL" id="JAUCMX010000024">
    <property type="protein sequence ID" value="KAK3511402.1"/>
    <property type="molecule type" value="Genomic_DNA"/>
</dbReference>
<feature type="region of interest" description="Disordered" evidence="13">
    <location>
        <begin position="228"/>
        <end position="252"/>
    </location>
</feature>
<keyword evidence="6 12" id="KW-0863">Zinc-finger</keyword>
<dbReference type="FunFam" id="3.30.160.60:FF:000097">
    <property type="entry name" value="Zinc finger protein"/>
    <property type="match status" value="1"/>
</dbReference>
<evidence type="ECO:0000256" key="6">
    <source>
        <dbReference type="ARBA" id="ARBA00022771"/>
    </source>
</evidence>
<feature type="compositionally biased region" description="Basic and acidic residues" evidence="13">
    <location>
        <begin position="189"/>
        <end position="201"/>
    </location>
</feature>
<evidence type="ECO:0000256" key="2">
    <source>
        <dbReference type="ARBA" id="ARBA00004123"/>
    </source>
</evidence>
<dbReference type="Gene3D" id="3.30.160.60">
    <property type="entry name" value="Classic Zinc Finger"/>
    <property type="match status" value="4"/>
</dbReference>
<reference evidence="15" key="1">
    <citation type="submission" date="2023-06" db="EMBL/GenBank/DDBJ databases">
        <title>Male Hemibagrus guttatus genome.</title>
        <authorList>
            <person name="Bian C."/>
        </authorList>
    </citation>
    <scope>NUCLEOTIDE SEQUENCE</scope>
    <source>
        <strain evidence="15">Male_cb2023</strain>
        <tissue evidence="15">Muscle</tissue>
    </source>
</reference>
<feature type="region of interest" description="Disordered" evidence="13">
    <location>
        <begin position="189"/>
        <end position="211"/>
    </location>
</feature>
<evidence type="ECO:0000256" key="12">
    <source>
        <dbReference type="PROSITE-ProRule" id="PRU00042"/>
    </source>
</evidence>
<dbReference type="GO" id="GO:0005634">
    <property type="term" value="C:nucleus"/>
    <property type="evidence" value="ECO:0007669"/>
    <property type="project" value="UniProtKB-SubCell"/>
</dbReference>
<feature type="region of interest" description="Disordered" evidence="13">
    <location>
        <begin position="315"/>
        <end position="351"/>
    </location>
</feature>
<feature type="domain" description="C2H2-type" evidence="14">
    <location>
        <begin position="481"/>
        <end position="508"/>
    </location>
</feature>
<feature type="domain" description="C2H2-type" evidence="14">
    <location>
        <begin position="453"/>
        <end position="480"/>
    </location>
</feature>
<organism evidence="15 16">
    <name type="scientific">Hemibagrus guttatus</name>
    <dbReference type="NCBI Taxonomy" id="175788"/>
    <lineage>
        <taxon>Eukaryota</taxon>
        <taxon>Metazoa</taxon>
        <taxon>Chordata</taxon>
        <taxon>Craniata</taxon>
        <taxon>Vertebrata</taxon>
        <taxon>Euteleostomi</taxon>
        <taxon>Actinopterygii</taxon>
        <taxon>Neopterygii</taxon>
        <taxon>Teleostei</taxon>
        <taxon>Ostariophysi</taxon>
        <taxon>Siluriformes</taxon>
        <taxon>Bagridae</taxon>
        <taxon>Hemibagrus</taxon>
    </lineage>
</organism>
<keyword evidence="4" id="KW-0479">Metal-binding</keyword>
<keyword evidence="11" id="KW-0539">Nucleus</keyword>
<dbReference type="InterPro" id="IPR013087">
    <property type="entry name" value="Znf_C2H2_type"/>
</dbReference>
<dbReference type="PROSITE" id="PS00028">
    <property type="entry name" value="ZINC_FINGER_C2H2_1"/>
    <property type="match status" value="4"/>
</dbReference>
<feature type="compositionally biased region" description="Basic and acidic residues" evidence="13">
    <location>
        <begin position="315"/>
        <end position="340"/>
    </location>
</feature>
<dbReference type="PANTHER" id="PTHR24394">
    <property type="entry name" value="ZINC FINGER PROTEIN"/>
    <property type="match status" value="1"/>
</dbReference>
<feature type="domain" description="C2H2-type" evidence="14">
    <location>
        <begin position="425"/>
        <end position="452"/>
    </location>
</feature>
<dbReference type="GO" id="GO:0008270">
    <property type="term" value="F:zinc ion binding"/>
    <property type="evidence" value="ECO:0007669"/>
    <property type="project" value="UniProtKB-KW"/>
</dbReference>
<dbReference type="FunFam" id="3.30.160.60:FF:000096">
    <property type="entry name" value="Zinc finger and BTB domain-containing protein 18 isoform 1"/>
    <property type="match status" value="1"/>
</dbReference>
<evidence type="ECO:0000313" key="16">
    <source>
        <dbReference type="Proteomes" id="UP001274896"/>
    </source>
</evidence>
<accession>A0AAE0Q0M1</accession>
<protein>
    <recommendedName>
        <fullName evidence="14">C2H2-type domain-containing protein</fullName>
    </recommendedName>
</protein>
<gene>
    <name evidence="15" type="ORF">QTP70_007222</name>
</gene>
<dbReference type="Proteomes" id="UP001274896">
    <property type="component" value="Unassembled WGS sequence"/>
</dbReference>
<evidence type="ECO:0000256" key="7">
    <source>
        <dbReference type="ARBA" id="ARBA00022833"/>
    </source>
</evidence>
<comment type="similarity">
    <text evidence="3">Belongs to the krueppel C2H2-type zinc-finger protein family.</text>
</comment>
<comment type="subcellular location">
    <subcellularLocation>
        <location evidence="2">Nucleus</location>
    </subcellularLocation>
</comment>
<dbReference type="Pfam" id="PF00096">
    <property type="entry name" value="zf-C2H2"/>
    <property type="match status" value="3"/>
</dbReference>
<keyword evidence="9" id="KW-0238">DNA-binding</keyword>
<dbReference type="SUPFAM" id="SSF57667">
    <property type="entry name" value="beta-beta-alpha zinc fingers"/>
    <property type="match status" value="2"/>
</dbReference>
<dbReference type="FunFam" id="3.30.160.60:FF:001343">
    <property type="entry name" value="Zinc finger protein 568"/>
    <property type="match status" value="1"/>
</dbReference>
<sequence>MLTPLLAFQTRLADIMDTLAKTAVLEISKLVELECKILLSEVTRGQHEIDFLRKRLQLMEKHMSTNNATQTREGGNTGTSALLTSVHEHSSRAENISRTENHNLRTENLSRTENHNLRTENLSRTENHNLRTENLSRTENHNLRTENLSRTENHNLRTENLSRTENHNLRTENLSRTENHNLRTENISRTENHNLRTENNSRTENLSPRTENLSLRTENLSLRTENHISRTENHSPRTKDHISIKKDQPRIKRESELEEFSGADAALIDATVTTEHDHTDTREKQHDCHLQQHHGEKRTAEVKVKLEGFWDDELGGEKTRDEVNSTEETCSRRLSDESADRQTQPVNSAFSAHQDRSCFENNLRAPEGSEAEGRHAYLLPKPVRRRMASRFEEEKRFACPLCGKCFKCFSQLEIHKRSHTGEKPYRCTLCGKRYAQKGHLYTHQRTHTGEKPYRCMHCGKAFIQKCSLDMHQRTHTGEKPFICVKCGKGFTKKFNLNKHLAVHSDITSGFSDLSSRTVNGPGLYSSSVDH</sequence>
<name>A0AAE0Q0M1_9TELE</name>
<dbReference type="FunFam" id="3.30.160.60:FF:000912">
    <property type="entry name" value="Zinc finger protein 660"/>
    <property type="match status" value="1"/>
</dbReference>
<evidence type="ECO:0000256" key="5">
    <source>
        <dbReference type="ARBA" id="ARBA00022737"/>
    </source>
</evidence>
<evidence type="ECO:0000256" key="1">
    <source>
        <dbReference type="ARBA" id="ARBA00003767"/>
    </source>
</evidence>
<evidence type="ECO:0000256" key="8">
    <source>
        <dbReference type="ARBA" id="ARBA00023015"/>
    </source>
</evidence>
<dbReference type="InterPro" id="IPR036236">
    <property type="entry name" value="Znf_C2H2_sf"/>
</dbReference>
<dbReference type="PROSITE" id="PS50157">
    <property type="entry name" value="ZINC_FINGER_C2H2_2"/>
    <property type="match status" value="4"/>
</dbReference>
<feature type="compositionally biased region" description="Polar residues" evidence="13">
    <location>
        <begin position="341"/>
        <end position="351"/>
    </location>
</feature>
<keyword evidence="5" id="KW-0677">Repeat</keyword>
<evidence type="ECO:0000256" key="3">
    <source>
        <dbReference type="ARBA" id="ARBA00006991"/>
    </source>
</evidence>
<evidence type="ECO:0000256" key="10">
    <source>
        <dbReference type="ARBA" id="ARBA00023163"/>
    </source>
</evidence>
<feature type="compositionally biased region" description="Polar residues" evidence="13">
    <location>
        <begin position="202"/>
        <end position="211"/>
    </location>
</feature>
<evidence type="ECO:0000256" key="11">
    <source>
        <dbReference type="ARBA" id="ARBA00023242"/>
    </source>
</evidence>
<feature type="domain" description="C2H2-type" evidence="14">
    <location>
        <begin position="397"/>
        <end position="424"/>
    </location>
</feature>
<keyword evidence="10" id="KW-0804">Transcription</keyword>
<keyword evidence="7" id="KW-0862">Zinc</keyword>
<evidence type="ECO:0000256" key="13">
    <source>
        <dbReference type="SAM" id="MobiDB-lite"/>
    </source>
</evidence>
<evidence type="ECO:0000256" key="9">
    <source>
        <dbReference type="ARBA" id="ARBA00023125"/>
    </source>
</evidence>
<dbReference type="GO" id="GO:0000981">
    <property type="term" value="F:DNA-binding transcription factor activity, RNA polymerase II-specific"/>
    <property type="evidence" value="ECO:0007669"/>
    <property type="project" value="TreeGrafter"/>
</dbReference>
<dbReference type="PANTHER" id="PTHR24394:SF44">
    <property type="entry name" value="ZINC FINGER PROTEIN 271-LIKE"/>
    <property type="match status" value="1"/>
</dbReference>